<evidence type="ECO:0008006" key="4">
    <source>
        <dbReference type="Google" id="ProtNLM"/>
    </source>
</evidence>
<keyword evidence="1" id="KW-0472">Membrane</keyword>
<evidence type="ECO:0000313" key="2">
    <source>
        <dbReference type="EMBL" id="GHB32230.1"/>
    </source>
</evidence>
<evidence type="ECO:0000256" key="1">
    <source>
        <dbReference type="SAM" id="Phobius"/>
    </source>
</evidence>
<keyword evidence="1" id="KW-1133">Transmembrane helix</keyword>
<protein>
    <recommendedName>
        <fullName evidence="4">DUF3784 domain-containing protein</fullName>
    </recommendedName>
</protein>
<gene>
    <name evidence="2" type="ORF">GCM10008106_11510</name>
</gene>
<comment type="caution">
    <text evidence="2">The sequence shown here is derived from an EMBL/GenBank/DDBJ whole genome shotgun (WGS) entry which is preliminary data.</text>
</comment>
<keyword evidence="3" id="KW-1185">Reference proteome</keyword>
<dbReference type="InterPro" id="IPR017259">
    <property type="entry name" value="UCP037672"/>
</dbReference>
<reference evidence="2" key="1">
    <citation type="journal article" date="2014" name="Int. J. Syst. Evol. Microbiol.">
        <title>Complete genome sequence of Corynebacterium casei LMG S-19264T (=DSM 44701T), isolated from a smear-ripened cheese.</title>
        <authorList>
            <consortium name="US DOE Joint Genome Institute (JGI-PGF)"/>
            <person name="Walter F."/>
            <person name="Albersmeier A."/>
            <person name="Kalinowski J."/>
            <person name="Ruckert C."/>
        </authorList>
    </citation>
    <scope>NUCLEOTIDE SEQUENCE</scope>
    <source>
        <strain evidence="2">KCTC 23224</strain>
    </source>
</reference>
<feature type="transmembrane region" description="Helical" evidence="1">
    <location>
        <begin position="75"/>
        <end position="97"/>
    </location>
</feature>
<keyword evidence="1" id="KW-0812">Transmembrane</keyword>
<dbReference type="EMBL" id="BMYF01000005">
    <property type="protein sequence ID" value="GHB32230.1"/>
    <property type="molecule type" value="Genomic_DNA"/>
</dbReference>
<feature type="transmembrane region" description="Helical" evidence="1">
    <location>
        <begin position="46"/>
        <end position="68"/>
    </location>
</feature>
<proteinExistence type="predicted"/>
<name>A0A8J3CWM6_9BACT</name>
<reference evidence="2" key="2">
    <citation type="submission" date="2020-09" db="EMBL/GenBank/DDBJ databases">
        <authorList>
            <person name="Sun Q."/>
            <person name="Kim S."/>
        </authorList>
    </citation>
    <scope>NUCLEOTIDE SEQUENCE</scope>
    <source>
        <strain evidence="2">KCTC 23224</strain>
    </source>
</reference>
<dbReference type="RefSeq" id="WP_189579521.1">
    <property type="nucleotide sequence ID" value="NZ_BMYF01000005.1"/>
</dbReference>
<organism evidence="2 3">
    <name type="scientific">Mongoliitalea lutea</name>
    <dbReference type="NCBI Taxonomy" id="849756"/>
    <lineage>
        <taxon>Bacteria</taxon>
        <taxon>Pseudomonadati</taxon>
        <taxon>Bacteroidota</taxon>
        <taxon>Cytophagia</taxon>
        <taxon>Cytophagales</taxon>
        <taxon>Cyclobacteriaceae</taxon>
        <taxon>Mongoliitalea</taxon>
    </lineage>
</organism>
<dbReference type="Pfam" id="PF12650">
    <property type="entry name" value="DUF3784"/>
    <property type="match status" value="1"/>
</dbReference>
<sequence>MEALYIALLFLALEALIRKFPNLIAGYGSLSQREKENAINNGLSVYYIWIFFTMSALILIAYVVGILIDRPNLGSGVGLIVTLLGAVVLIIVGNMLVQRK</sequence>
<accession>A0A8J3CWM6</accession>
<dbReference type="Proteomes" id="UP000642809">
    <property type="component" value="Unassembled WGS sequence"/>
</dbReference>
<evidence type="ECO:0000313" key="3">
    <source>
        <dbReference type="Proteomes" id="UP000642809"/>
    </source>
</evidence>
<dbReference type="AlphaFoldDB" id="A0A8J3CWM6"/>